<feature type="region of interest" description="Disordered" evidence="1">
    <location>
        <begin position="56"/>
        <end position="166"/>
    </location>
</feature>
<accession>A0A7X0V9J4</accession>
<feature type="compositionally biased region" description="Basic residues" evidence="1">
    <location>
        <begin position="96"/>
        <end position="115"/>
    </location>
</feature>
<keyword evidence="2" id="KW-0472">Membrane</keyword>
<organism evidence="3 4">
    <name type="scientific">Nocardioides luti</name>
    <dbReference type="NCBI Taxonomy" id="2761101"/>
    <lineage>
        <taxon>Bacteria</taxon>
        <taxon>Bacillati</taxon>
        <taxon>Actinomycetota</taxon>
        <taxon>Actinomycetes</taxon>
        <taxon>Propionibacteriales</taxon>
        <taxon>Nocardioidaceae</taxon>
        <taxon>Nocardioides</taxon>
    </lineage>
</organism>
<name>A0A7X0V9J4_9ACTN</name>
<sequence length="166" mass="17236">MGRPVRYDHRRPLVAFVIVALACGLIVANGLRSQAVVGFLHRGVQHVVAGTPLQPAPAPAAPAAPAHPRSTATSGAPSRARVAAVPAVRTSGHAGPRVHHPRGSAHVGRGHHARLHPSPGHGRGHEHGSHGRGHAHGAHGHGHGHAHSGHHPRSHLEHGHHPHGHH</sequence>
<dbReference type="Proteomes" id="UP000523955">
    <property type="component" value="Unassembled WGS sequence"/>
</dbReference>
<evidence type="ECO:0000313" key="3">
    <source>
        <dbReference type="EMBL" id="MBB6626729.1"/>
    </source>
</evidence>
<evidence type="ECO:0000313" key="4">
    <source>
        <dbReference type="Proteomes" id="UP000523955"/>
    </source>
</evidence>
<dbReference type="RefSeq" id="WP_185251967.1">
    <property type="nucleotide sequence ID" value="NZ_JACKXE010000001.1"/>
</dbReference>
<dbReference type="AlphaFoldDB" id="A0A7X0V9J4"/>
<evidence type="ECO:0000256" key="1">
    <source>
        <dbReference type="SAM" id="MobiDB-lite"/>
    </source>
</evidence>
<feature type="compositionally biased region" description="Basic residues" evidence="1">
    <location>
        <begin position="130"/>
        <end position="153"/>
    </location>
</feature>
<keyword evidence="2" id="KW-1133">Transmembrane helix</keyword>
<dbReference type="EMBL" id="JACKXE010000001">
    <property type="protein sequence ID" value="MBB6626729.1"/>
    <property type="molecule type" value="Genomic_DNA"/>
</dbReference>
<feature type="transmembrane region" description="Helical" evidence="2">
    <location>
        <begin position="12"/>
        <end position="31"/>
    </location>
</feature>
<reference evidence="3 4" key="1">
    <citation type="submission" date="2020-08" db="EMBL/GenBank/DDBJ databases">
        <authorList>
            <person name="Seo M.-J."/>
        </authorList>
    </citation>
    <scope>NUCLEOTIDE SEQUENCE [LARGE SCALE GENOMIC DNA]</scope>
    <source>
        <strain evidence="3 4">KIGAM211</strain>
    </source>
</reference>
<keyword evidence="4" id="KW-1185">Reference proteome</keyword>
<feature type="compositionally biased region" description="Low complexity" evidence="1">
    <location>
        <begin position="76"/>
        <end position="89"/>
    </location>
</feature>
<evidence type="ECO:0000256" key="2">
    <source>
        <dbReference type="SAM" id="Phobius"/>
    </source>
</evidence>
<proteinExistence type="predicted"/>
<dbReference type="PROSITE" id="PS51257">
    <property type="entry name" value="PROKAR_LIPOPROTEIN"/>
    <property type="match status" value="1"/>
</dbReference>
<gene>
    <name evidence="3" type="ORF">H5V45_05265</name>
</gene>
<keyword evidence="2" id="KW-0812">Transmembrane</keyword>
<protein>
    <submittedName>
        <fullName evidence="3">Uncharacterized protein</fullName>
    </submittedName>
</protein>
<comment type="caution">
    <text evidence="3">The sequence shown here is derived from an EMBL/GenBank/DDBJ whole genome shotgun (WGS) entry which is preliminary data.</text>
</comment>